<dbReference type="CDD" id="cd06267">
    <property type="entry name" value="PBP1_LacI_sugar_binding-like"/>
    <property type="match status" value="1"/>
</dbReference>
<keyword evidence="2 5" id="KW-0238">DNA-binding</keyword>
<organism evidence="7 9">
    <name type="scientific">Bifidobacterium longum subsp. infantis</name>
    <dbReference type="NCBI Taxonomy" id="1682"/>
    <lineage>
        <taxon>Bacteria</taxon>
        <taxon>Bacillati</taxon>
        <taxon>Actinomycetota</taxon>
        <taxon>Actinomycetes</taxon>
        <taxon>Bifidobacteriales</taxon>
        <taxon>Bifidobacteriaceae</taxon>
        <taxon>Bifidobacterium</taxon>
    </lineage>
</organism>
<evidence type="ECO:0000256" key="1">
    <source>
        <dbReference type="ARBA" id="ARBA00023015"/>
    </source>
</evidence>
<dbReference type="Proteomes" id="UP000663618">
    <property type="component" value="Chromosome"/>
</dbReference>
<keyword evidence="1" id="KW-0805">Transcription regulation</keyword>
<dbReference type="GO" id="GO:0000976">
    <property type="term" value="F:transcription cis-regulatory region binding"/>
    <property type="evidence" value="ECO:0007669"/>
    <property type="project" value="TreeGrafter"/>
</dbReference>
<dbReference type="Pfam" id="PF13377">
    <property type="entry name" value="Peripla_BP_3"/>
    <property type="match status" value="1"/>
</dbReference>
<dbReference type="SUPFAM" id="SSF47413">
    <property type="entry name" value="lambda repressor-like DNA-binding domains"/>
    <property type="match status" value="1"/>
</dbReference>
<dbReference type="PANTHER" id="PTHR30146">
    <property type="entry name" value="LACI-RELATED TRANSCRIPTIONAL REPRESSOR"/>
    <property type="match status" value="1"/>
</dbReference>
<dbReference type="EMBL" id="CP071248">
    <property type="protein sequence ID" value="QSP96618.1"/>
    <property type="molecule type" value="Genomic_DNA"/>
</dbReference>
<protein>
    <submittedName>
        <fullName evidence="7">HTH-type transcriptional repressor CytR</fullName>
    </submittedName>
    <submittedName>
        <fullName evidence="5">LacI family DNA-binding transcriptional regulator</fullName>
    </submittedName>
</protein>
<dbReference type="SMART" id="SM00354">
    <property type="entry name" value="HTH_LACI"/>
    <property type="match status" value="1"/>
</dbReference>
<reference evidence="6 8" key="1">
    <citation type="submission" date="2019-07" db="EMBL/GenBank/DDBJ databases">
        <authorList>
            <person name="Chang H.-W."/>
            <person name="Raman A."/>
            <person name="Venkatesh S."/>
            <person name="Gehrig J."/>
        </authorList>
    </citation>
    <scope>NUCLEOTIDE SEQUENCE [LARGE SCALE GENOMIC DNA]</scope>
    <source>
        <strain evidence="6">B.longum_ssp_infantis_4</strain>
    </source>
</reference>
<dbReference type="RefSeq" id="WP_065464885.1">
    <property type="nucleotide sequence ID" value="NZ_CABHML010000039.1"/>
</dbReference>
<dbReference type="CDD" id="cd01392">
    <property type="entry name" value="HTH_LacI"/>
    <property type="match status" value="1"/>
</dbReference>
<name>A0A564VK74_BIFLI</name>
<dbReference type="Gene3D" id="3.40.50.2300">
    <property type="match status" value="2"/>
</dbReference>
<dbReference type="Proteomes" id="UP000345266">
    <property type="component" value="Unassembled WGS sequence"/>
</dbReference>
<evidence type="ECO:0000256" key="2">
    <source>
        <dbReference type="ARBA" id="ARBA00023125"/>
    </source>
</evidence>
<dbReference type="InterPro" id="IPR028082">
    <property type="entry name" value="Peripla_BP_I"/>
</dbReference>
<dbReference type="AlphaFoldDB" id="A0A564VK74"/>
<dbReference type="PANTHER" id="PTHR30146:SF109">
    <property type="entry name" value="HTH-TYPE TRANSCRIPTIONAL REGULATOR GALS"/>
    <property type="match status" value="1"/>
</dbReference>
<dbReference type="InterPro" id="IPR000843">
    <property type="entry name" value="HTH_LacI"/>
</dbReference>
<evidence type="ECO:0000313" key="9">
    <source>
        <dbReference type="Proteomes" id="UP000345266"/>
    </source>
</evidence>
<dbReference type="EMBL" id="CABHNT010000022">
    <property type="protein sequence ID" value="VUX32212.1"/>
    <property type="molecule type" value="Genomic_DNA"/>
</dbReference>
<dbReference type="Gene3D" id="1.10.260.40">
    <property type="entry name" value="lambda repressor-like DNA-binding domains"/>
    <property type="match status" value="1"/>
</dbReference>
<feature type="domain" description="HTH lacI-type" evidence="4">
    <location>
        <begin position="11"/>
        <end position="56"/>
    </location>
</feature>
<gene>
    <name evidence="7" type="primary">cytR_2</name>
    <name evidence="6" type="synonym">cytR_1</name>
    <name evidence="5" type="ORF">BLI009_05825</name>
    <name evidence="7" type="ORF">BLJG463_01052</name>
    <name evidence="6" type="ORF">BLONGUMMC1_00863</name>
</gene>
<evidence type="ECO:0000313" key="7">
    <source>
        <dbReference type="EMBL" id="VUX32212.1"/>
    </source>
</evidence>
<dbReference type="Proteomes" id="UP000319252">
    <property type="component" value="Unassembled WGS sequence"/>
</dbReference>
<dbReference type="InterPro" id="IPR046335">
    <property type="entry name" value="LacI/GalR-like_sensor"/>
</dbReference>
<dbReference type="Pfam" id="PF00356">
    <property type="entry name" value="LacI"/>
    <property type="match status" value="1"/>
</dbReference>
<evidence type="ECO:0000313" key="5">
    <source>
        <dbReference type="EMBL" id="QSP96618.1"/>
    </source>
</evidence>
<evidence type="ECO:0000313" key="6">
    <source>
        <dbReference type="EMBL" id="VUW83115.1"/>
    </source>
</evidence>
<dbReference type="PROSITE" id="PS50932">
    <property type="entry name" value="HTH_LACI_2"/>
    <property type="match status" value="1"/>
</dbReference>
<dbReference type="SUPFAM" id="SSF53822">
    <property type="entry name" value="Periplasmic binding protein-like I"/>
    <property type="match status" value="1"/>
</dbReference>
<evidence type="ECO:0000259" key="4">
    <source>
        <dbReference type="PROSITE" id="PS50932"/>
    </source>
</evidence>
<keyword evidence="3" id="KW-0804">Transcription</keyword>
<sequence length="337" mass="36892">MDDKFPAHHRVSLSDVSKAARISVATVSRAFSHPERVNADTLRTIYRVAEEIGYVPRKGSAYAHDESSKLIAVVINDVGNPVYAEFVKSIQQQCRKYGYSIMIIDSQEMSSIERIMLGLMEAYVAGVILVSSRLSDANIKKMAKIKSLVLINRAVQGIKSVIADTRTGLEQAVHELRSLGHESLTYLSGPTDSWQNMVRKETLVSICRQNDIALNCIPCSAPTYSGGFACLPQFSQHATSAVIAYNDIMAVGFMAALEECGMEVPEKVSVVGIDDIPISGIVNPTLSTIHIDRATIGKMAVDELVSRLRGGNLHRLLKPIMLDSRFIARGSTGPRRD</sequence>
<dbReference type="InterPro" id="IPR010982">
    <property type="entry name" value="Lambda_DNA-bd_dom_sf"/>
</dbReference>
<accession>A0A564VK74</accession>
<evidence type="ECO:0000256" key="3">
    <source>
        <dbReference type="ARBA" id="ARBA00023163"/>
    </source>
</evidence>
<evidence type="ECO:0000313" key="8">
    <source>
        <dbReference type="Proteomes" id="UP000319252"/>
    </source>
</evidence>
<dbReference type="EMBL" id="CABHML010000039">
    <property type="protein sequence ID" value="VUW83115.1"/>
    <property type="molecule type" value="Genomic_DNA"/>
</dbReference>
<dbReference type="GO" id="GO:0003700">
    <property type="term" value="F:DNA-binding transcription factor activity"/>
    <property type="evidence" value="ECO:0007669"/>
    <property type="project" value="TreeGrafter"/>
</dbReference>
<proteinExistence type="predicted"/>
<reference evidence="5" key="3">
    <citation type="submission" date="2021-03" db="EMBL/GenBank/DDBJ databases">
        <title>Genome sequencing of Bifidobacterium longum subsp. infantis JCM 7009.</title>
        <authorList>
            <person name="Kim J."/>
        </authorList>
    </citation>
    <scope>NUCLEOTIDE SEQUENCE</scope>
    <source>
        <strain evidence="5">JCM 7009</strain>
    </source>
</reference>
<reference evidence="7 9" key="2">
    <citation type="submission" date="2019-07" db="EMBL/GenBank/DDBJ databases">
        <authorList>
            <person name="Hibberd C M."/>
            <person name="Gehrig L. J."/>
            <person name="Chang H.-W."/>
            <person name="Venkatesh S."/>
        </authorList>
    </citation>
    <scope>NUCLEOTIDE SEQUENCE [LARGE SCALE GENOMIC DNA]</scope>
    <source>
        <strain evidence="7">Bifidobacterium_longum_subsp_infantis_JG_Bg463</strain>
    </source>
</reference>